<feature type="binding site" evidence="14">
    <location>
        <position position="301"/>
    </location>
    <ligand>
        <name>Mn(2+)</name>
        <dbReference type="ChEBI" id="CHEBI:29035"/>
        <label>2</label>
    </ligand>
</feature>
<dbReference type="EMBL" id="JBANBB010000001">
    <property type="protein sequence ID" value="MEK0306415.1"/>
    <property type="molecule type" value="Genomic_DNA"/>
</dbReference>
<feature type="domain" description="ATP-grasp" evidence="15">
    <location>
        <begin position="133"/>
        <end position="328"/>
    </location>
</feature>
<feature type="binding site" evidence="14">
    <location>
        <position position="175"/>
    </location>
    <ligand>
        <name>ATP</name>
        <dbReference type="ChEBI" id="CHEBI:30616"/>
        <label>1</label>
    </ligand>
</feature>
<keyword evidence="10" id="KW-0460">Magnesium</keyword>
<feature type="binding site" evidence="14">
    <location>
        <position position="717"/>
    </location>
    <ligand>
        <name>ATP</name>
        <dbReference type="ChEBI" id="CHEBI:30616"/>
        <label>2</label>
    </ligand>
</feature>
<feature type="binding site" evidence="14">
    <location>
        <position position="799"/>
    </location>
    <ligand>
        <name>ATP</name>
        <dbReference type="ChEBI" id="CHEBI:30616"/>
        <label>2</label>
    </ligand>
</feature>
<comment type="pathway">
    <text evidence="14">Pyrimidine metabolism; UMP biosynthesis via de novo pathway; (S)-dihydroorotate from bicarbonate: step 1/3.</text>
</comment>
<keyword evidence="6" id="KW-0479">Metal-binding</keyword>
<feature type="binding site" evidence="14">
    <location>
        <position position="852"/>
    </location>
    <ligand>
        <name>Mg(2+)</name>
        <dbReference type="ChEBI" id="CHEBI:18420"/>
        <label>4</label>
    </ligand>
</feature>
<dbReference type="InterPro" id="IPR033937">
    <property type="entry name" value="MGS_CPS_CarB"/>
</dbReference>
<feature type="binding site" evidence="14">
    <location>
        <position position="243"/>
    </location>
    <ligand>
        <name>ATP</name>
        <dbReference type="ChEBI" id="CHEBI:30616"/>
        <label>1</label>
    </ligand>
</feature>
<comment type="function">
    <text evidence="14">Large subunit of the glutamine-dependent carbamoyl phosphate synthetase (CPSase). CPSase catalyzes the formation of carbamoyl phosphate from the ammonia moiety of glutamine, carbonate, and phosphate donated by ATP, constituting the first step of 2 biosynthetic pathways, one leading to arginine and/or urea and the other to pyrimidine nucleotides. The large subunit (synthetase) binds the substrates ammonia (free or transferred from glutamine from the small subunit), hydrogencarbonate and ATP and carries out an ATP-coupled ligase reaction, activating hydrogencarbonate by forming carboxy phosphate which reacts with ammonia to form carbamoyl phosphate.</text>
</comment>
<feature type="binding site" evidence="14">
    <location>
        <position position="852"/>
    </location>
    <ligand>
        <name>Mg(2+)</name>
        <dbReference type="ChEBI" id="CHEBI:18420"/>
        <label>3</label>
    </ligand>
</feature>
<keyword evidence="8 14" id="KW-0547">Nucleotide-binding</keyword>
<evidence type="ECO:0000259" key="15">
    <source>
        <dbReference type="PROSITE" id="PS50975"/>
    </source>
</evidence>
<evidence type="ECO:0000256" key="11">
    <source>
        <dbReference type="ARBA" id="ARBA00022975"/>
    </source>
</evidence>
<organism evidence="17 18">
    <name type="scientific">Bifidobacterium favimelis</name>
    <dbReference type="NCBI Taxonomy" id="3122979"/>
    <lineage>
        <taxon>Bacteria</taxon>
        <taxon>Bacillati</taxon>
        <taxon>Actinomycetota</taxon>
        <taxon>Actinomycetes</taxon>
        <taxon>Bifidobacteriales</taxon>
        <taxon>Bifidobacteriaceae</taxon>
        <taxon>Bifidobacterium</taxon>
    </lineage>
</organism>
<evidence type="ECO:0000256" key="1">
    <source>
        <dbReference type="ARBA" id="ARBA00005077"/>
    </source>
</evidence>
<keyword evidence="5 14" id="KW-0028">Amino-acid biosynthesis</keyword>
<dbReference type="PROSITE" id="PS51855">
    <property type="entry name" value="MGS"/>
    <property type="match status" value="1"/>
</dbReference>
<feature type="binding site" evidence="14">
    <location>
        <position position="854"/>
    </location>
    <ligand>
        <name>Mn(2+)</name>
        <dbReference type="ChEBI" id="CHEBI:29035"/>
        <label>4</label>
    </ligand>
</feature>
<feature type="binding site" evidence="14">
    <location>
        <position position="299"/>
    </location>
    <ligand>
        <name>Mn(2+)</name>
        <dbReference type="ChEBI" id="CHEBI:29035"/>
        <label>1</label>
    </ligand>
</feature>
<dbReference type="Gene3D" id="3.40.50.1380">
    <property type="entry name" value="Methylglyoxal synthase-like domain"/>
    <property type="match status" value="1"/>
</dbReference>
<dbReference type="InterPro" id="IPR006275">
    <property type="entry name" value="CPSase_lsu"/>
</dbReference>
<dbReference type="InterPro" id="IPR036897">
    <property type="entry name" value="CarbamoylP_synth_lsu_oligo_sf"/>
</dbReference>
<dbReference type="Pfam" id="PF02787">
    <property type="entry name" value="CPSase_L_D3"/>
    <property type="match status" value="1"/>
</dbReference>
<evidence type="ECO:0000256" key="5">
    <source>
        <dbReference type="ARBA" id="ARBA00022605"/>
    </source>
</evidence>
<feature type="binding site" evidence="14">
    <location>
        <position position="798"/>
    </location>
    <ligand>
        <name>ATP</name>
        <dbReference type="ChEBI" id="CHEBI:30616"/>
        <label>2</label>
    </ligand>
</feature>
<feature type="binding site" evidence="14">
    <location>
        <position position="772"/>
    </location>
    <ligand>
        <name>ATP</name>
        <dbReference type="ChEBI" id="CHEBI:30616"/>
        <label>2</label>
    </ligand>
</feature>
<keyword evidence="4 14" id="KW-0436">Ligase</keyword>
<feature type="domain" description="ATP-grasp" evidence="15">
    <location>
        <begin position="681"/>
        <end position="881"/>
    </location>
</feature>
<dbReference type="RefSeq" id="WP_340468932.1">
    <property type="nucleotide sequence ID" value="NZ_JBANBB010000001.1"/>
</dbReference>
<comment type="caution">
    <text evidence="14">Lacks conserved residue(s) required for the propagation of feature annotation.</text>
</comment>
<dbReference type="Pfam" id="PF02142">
    <property type="entry name" value="MGS"/>
    <property type="match status" value="1"/>
</dbReference>
<dbReference type="InterPro" id="IPR005483">
    <property type="entry name" value="CPSase_dom"/>
</dbReference>
<dbReference type="InterPro" id="IPR005479">
    <property type="entry name" value="CPAse_ATP-bd"/>
</dbReference>
<feature type="binding site" evidence="14">
    <location>
        <position position="852"/>
    </location>
    <ligand>
        <name>ATP</name>
        <dbReference type="ChEBI" id="CHEBI:30616"/>
        <label>2</label>
    </ligand>
</feature>
<feature type="binding site" evidence="14">
    <location>
        <position position="241"/>
    </location>
    <ligand>
        <name>ATP</name>
        <dbReference type="ChEBI" id="CHEBI:30616"/>
        <label>1</label>
    </ligand>
</feature>
<feature type="binding site" evidence="14">
    <location>
        <position position="285"/>
    </location>
    <ligand>
        <name>Mn(2+)</name>
        <dbReference type="ChEBI" id="CHEBI:29035"/>
        <label>1</label>
    </ligand>
</feature>
<dbReference type="InterPro" id="IPR016185">
    <property type="entry name" value="PreATP-grasp_dom_sf"/>
</dbReference>
<feature type="binding site" evidence="14">
    <location>
        <position position="299"/>
    </location>
    <ligand>
        <name>ATP</name>
        <dbReference type="ChEBI" id="CHEBI:30616"/>
        <label>1</label>
    </ligand>
</feature>
<dbReference type="InterPro" id="IPR011761">
    <property type="entry name" value="ATP-grasp"/>
</dbReference>
<dbReference type="PROSITE" id="PS50975">
    <property type="entry name" value="ATP_GRASP"/>
    <property type="match status" value="2"/>
</dbReference>
<dbReference type="PANTHER" id="PTHR11405">
    <property type="entry name" value="CARBAMOYLTRANSFERASE FAMILY MEMBER"/>
    <property type="match status" value="1"/>
</dbReference>
<reference evidence="17 18" key="1">
    <citation type="submission" date="2024-02" db="EMBL/GenBank/DDBJ databases">
        <title>Bifidobacterium honeyensis sp. nov., isolated from the comb honey.</title>
        <authorList>
            <person name="Liu W."/>
            <person name="Li Y."/>
        </authorList>
    </citation>
    <scope>NUCLEOTIDE SEQUENCE [LARGE SCALE GENOMIC DNA]</scope>
    <source>
        <strain evidence="17 18">IMAU50988</strain>
    </source>
</reference>
<dbReference type="Proteomes" id="UP001373159">
    <property type="component" value="Unassembled WGS sequence"/>
</dbReference>
<comment type="catalytic activity">
    <reaction evidence="14">
        <text>hydrogencarbonate + L-glutamine + 2 ATP + H2O = carbamoyl phosphate + L-glutamate + 2 ADP + phosphate + 2 H(+)</text>
        <dbReference type="Rhea" id="RHEA:18633"/>
        <dbReference type="ChEBI" id="CHEBI:15377"/>
        <dbReference type="ChEBI" id="CHEBI:15378"/>
        <dbReference type="ChEBI" id="CHEBI:17544"/>
        <dbReference type="ChEBI" id="CHEBI:29985"/>
        <dbReference type="ChEBI" id="CHEBI:30616"/>
        <dbReference type="ChEBI" id="CHEBI:43474"/>
        <dbReference type="ChEBI" id="CHEBI:58228"/>
        <dbReference type="ChEBI" id="CHEBI:58359"/>
        <dbReference type="ChEBI" id="CHEBI:456216"/>
        <dbReference type="EC" id="6.3.5.5"/>
    </reaction>
</comment>
<dbReference type="SMART" id="SM01096">
    <property type="entry name" value="CPSase_L_D3"/>
    <property type="match status" value="1"/>
</dbReference>
<feature type="binding site" evidence="14">
    <location>
        <position position="242"/>
    </location>
    <ligand>
        <name>ATP</name>
        <dbReference type="ChEBI" id="CHEBI:30616"/>
        <label>1</label>
    </ligand>
</feature>
<feature type="region of interest" description="Carboxyphosphate synthetic domain" evidence="14">
    <location>
        <begin position="1"/>
        <end position="402"/>
    </location>
</feature>
<keyword evidence="7 14" id="KW-0677">Repeat</keyword>
<dbReference type="EC" id="6.3.4.16" evidence="14"/>
<comment type="similarity">
    <text evidence="2 14">Belongs to the CarB family.</text>
</comment>
<feature type="binding site" evidence="14">
    <location>
        <position position="299"/>
    </location>
    <ligand>
        <name>Mg(2+)</name>
        <dbReference type="ChEBI" id="CHEBI:18420"/>
        <label>1</label>
    </ligand>
</feature>
<evidence type="ECO:0000256" key="12">
    <source>
        <dbReference type="ARBA" id="ARBA00023211"/>
    </source>
</evidence>
<feature type="binding site" evidence="14">
    <location>
        <position position="301"/>
    </location>
    <ligand>
        <name>Mg(2+)</name>
        <dbReference type="ChEBI" id="CHEBI:18420"/>
        <label>2</label>
    </ligand>
</feature>
<dbReference type="InterPro" id="IPR058047">
    <property type="entry name" value="CPSase_preATP-grasp"/>
</dbReference>
<accession>A0ABU8ZME2</accession>
<dbReference type="SMART" id="SM00851">
    <property type="entry name" value="MGS"/>
    <property type="match status" value="1"/>
</dbReference>
<feature type="binding site" evidence="14">
    <location>
        <position position="176"/>
    </location>
    <ligand>
        <name>ATP</name>
        <dbReference type="ChEBI" id="CHEBI:30616"/>
        <label>1</label>
    </ligand>
</feature>
<gene>
    <name evidence="14 17" type="primary">carB</name>
    <name evidence="17" type="ORF">V8P97_02885</name>
</gene>
<dbReference type="Pfam" id="PF02786">
    <property type="entry name" value="CPSase_L_D2"/>
    <property type="match status" value="2"/>
</dbReference>
<dbReference type="HAMAP" id="MF_01210_B">
    <property type="entry name" value="CPSase_L_chain_B"/>
    <property type="match status" value="1"/>
</dbReference>
<evidence type="ECO:0000256" key="9">
    <source>
        <dbReference type="ARBA" id="ARBA00022840"/>
    </source>
</evidence>
<feature type="binding site" evidence="14">
    <location>
        <position position="854"/>
    </location>
    <ligand>
        <name>Mg(2+)</name>
        <dbReference type="ChEBI" id="CHEBI:18420"/>
        <label>4</label>
    </ligand>
</feature>
<feature type="binding site" evidence="14">
    <location>
        <position position="840"/>
    </location>
    <ligand>
        <name>Mn(2+)</name>
        <dbReference type="ChEBI" id="CHEBI:29035"/>
        <label>3</label>
    </ligand>
</feature>
<sequence>MPRRQDIHSVMVIGSGPIVIGQAAEFDYSGTQACRVLKEEGIRVILVNSNPATIMTDPEMADATYIEPITVPFLEKVIAKERPDALLPTLGGQTALNAAMDLGQAGVLEKYQVELIGASLEAIDRGEDRELFKQVVEGAGAESAKSRIAHSMAEAEAVADELGYPLVVRPSFTMGGLGSGIAHDADELHRIAGAGLHYSPTDEILLEEGIEGWKEYELELMRDRKDNVVVVCPIENVDPVGVHTGDSITVAPVFTLTDREYQRMRDIGIAIIRGVGVDTGGCNIQFAVNPDNGRIIVIEMNPRVSRSSALASKATGFPIAKIATKLALGYTLDEIENDITRSTPASFEPTIDYVVTKIPRFAFEKFPGADTTLTTSMKSVGEAMALAGNFQESLGKAMRSIDKRHMTFNWDGPRPGQAEVDRLLELMHTPTEHRYLQIQRAIWGGATVDRIHEATRIDPWFLEQIRLINDLAMAVRRSEVLDEDLLRRAKKAGLSDLQIAHLRGMGDQGEAVVRELRWAFGIRPVYKTVDTCAAEFDAVTPYYYSCYADESELRPRDREAVIILGSGPNRIGQGVEFDYTCVHAVQELGKDYDTIMVNCNPETVSTDYDMSDRLYFEPLTFEDVLEIYQAEKKMGPVKGVIVQLGGQTPLSLAARLKEAGVPILGTSPESIDMAENRELFGQVLKKEGLNAPRYGTAHSLDEARMAARSIGYPVLVRPSYVLGGRGMEIVFDDDQLATYVNRALEEARADTVVSGRLPSPLLIDKFLQDAIEIDVDALFDGEELYIGGIMEHVQEAGVHSGDAACTLPPSTLSDDQIRRLRQATYSIAQGCGVRGLINVQYAFMANTLYVIEANPRASRTVPFASKATGTALAKAAARIMVGQTVADQRASGLLLPAHDGGSVRIGQPVAVKESVLPFKRFRTPLGRTVDILLGPEMRSTGEVMGFDRDFPHAFAKSQLAAYQGGLPTGGVVFLSVNDGDKRQLPMIAARLKELGFEICATGGTASVLRRYGIDVGVVDKITDPEAGQARAGVDADGVRWIGRNPVELIEDGKIDMVLNTPSSRDSRSDGYLIRVASIAADIPQFTTMTEFSAALMAIDAVKEGDYEVRSIQERAQEVLSLESREG</sequence>
<feature type="binding site" evidence="14">
    <location>
        <position position="169"/>
    </location>
    <ligand>
        <name>ATP</name>
        <dbReference type="ChEBI" id="CHEBI:30616"/>
        <label>1</label>
    </ligand>
</feature>
<dbReference type="InterPro" id="IPR011607">
    <property type="entry name" value="MGS-like_dom"/>
</dbReference>
<protein>
    <recommendedName>
        <fullName evidence="14">Carbamoyl phosphate synthase large chain</fullName>
        <ecNumber evidence="14">6.3.4.16</ecNumber>
        <ecNumber evidence="14">6.3.5.5</ecNumber>
    </recommendedName>
    <alternativeName>
        <fullName evidence="14">Carbamoyl phosphate synthetase ammonia chain</fullName>
    </alternativeName>
</protein>
<keyword evidence="3 14" id="KW-0055">Arginine biosynthesis</keyword>
<comment type="catalytic activity">
    <reaction evidence="13 14">
        <text>hydrogencarbonate + NH4(+) + 2 ATP = carbamoyl phosphate + 2 ADP + phosphate + 2 H(+)</text>
        <dbReference type="Rhea" id="RHEA:18029"/>
        <dbReference type="ChEBI" id="CHEBI:15378"/>
        <dbReference type="ChEBI" id="CHEBI:17544"/>
        <dbReference type="ChEBI" id="CHEBI:28938"/>
        <dbReference type="ChEBI" id="CHEBI:30616"/>
        <dbReference type="ChEBI" id="CHEBI:43474"/>
        <dbReference type="ChEBI" id="CHEBI:58228"/>
        <dbReference type="ChEBI" id="CHEBI:456216"/>
        <dbReference type="EC" id="6.3.4.16"/>
    </reaction>
</comment>
<feature type="region of interest" description="Allosteric domain" evidence="14">
    <location>
        <begin position="963"/>
        <end position="1126"/>
    </location>
</feature>
<keyword evidence="11 14" id="KW-0665">Pyrimidine biosynthesis</keyword>
<feature type="binding site" evidence="14">
    <location>
        <position position="285"/>
    </location>
    <ligand>
        <name>Mg(2+)</name>
        <dbReference type="ChEBI" id="CHEBI:18420"/>
        <label>1</label>
    </ligand>
</feature>
<dbReference type="Gene3D" id="3.30.470.20">
    <property type="entry name" value="ATP-grasp fold, B domain"/>
    <property type="match status" value="2"/>
</dbReference>
<keyword evidence="12" id="KW-0464">Manganese</keyword>
<feature type="binding site" evidence="14">
    <location>
        <position position="210"/>
    </location>
    <ligand>
        <name>ATP</name>
        <dbReference type="ChEBI" id="CHEBI:30616"/>
        <label>1</label>
    </ligand>
</feature>
<feature type="binding site" evidence="14">
    <location>
        <position position="215"/>
    </location>
    <ligand>
        <name>ATP</name>
        <dbReference type="ChEBI" id="CHEBI:30616"/>
        <label>1</label>
    </ligand>
</feature>
<evidence type="ECO:0000256" key="14">
    <source>
        <dbReference type="HAMAP-Rule" id="MF_01210"/>
    </source>
</evidence>
<feature type="binding site" evidence="14">
    <location>
        <position position="800"/>
    </location>
    <ligand>
        <name>ATP</name>
        <dbReference type="ChEBI" id="CHEBI:30616"/>
        <label>2</label>
    </ligand>
</feature>
<comment type="domain">
    <text evidence="14">The large subunit is composed of 2 ATP-grasp domains that are involved in binding the 2 ATP molecules needed for carbamoyl phosphate synthesis. The N-terminal ATP-grasp domain (referred to as the carboxyphosphate synthetic component) catalyzes the ATP-dependent phosphorylation of hydrogencarbonate to carboxyphosphate and the subsequent nucleophilic attack by ammonia to form a carbamate intermediate. The C-terminal ATP-grasp domain (referred to as the carbamoyl phosphate synthetic component) then catalyzes the phosphorylation of carbamate with the second ATP to form the end product carbamoyl phosphate. The reactive and unstable enzyme intermediates are sequentially channeled from one active site to the next through the interior of the protein over a distance of at least 96 A.</text>
</comment>
<evidence type="ECO:0000256" key="6">
    <source>
        <dbReference type="ARBA" id="ARBA00022723"/>
    </source>
</evidence>
<dbReference type="Gene3D" id="3.40.50.20">
    <property type="match status" value="2"/>
</dbReference>
<dbReference type="Pfam" id="PF25596">
    <property type="entry name" value="CPSase_L_D1"/>
    <property type="match status" value="2"/>
</dbReference>
<dbReference type="PANTHER" id="PTHR11405:SF53">
    <property type="entry name" value="CARBAMOYL-PHOSPHATE SYNTHASE [AMMONIA], MITOCHONDRIAL"/>
    <property type="match status" value="1"/>
</dbReference>
<feature type="binding site" evidence="14">
    <location>
        <position position="129"/>
    </location>
    <ligand>
        <name>ATP</name>
        <dbReference type="ChEBI" id="CHEBI:30616"/>
        <label>1</label>
    </ligand>
</feature>
<dbReference type="InterPro" id="IPR005480">
    <property type="entry name" value="CPSase_lsu_oligo"/>
</dbReference>
<feature type="binding site" evidence="14">
    <location>
        <position position="840"/>
    </location>
    <ligand>
        <name>ATP</name>
        <dbReference type="ChEBI" id="CHEBI:30616"/>
        <label>2</label>
    </ligand>
</feature>
<comment type="caution">
    <text evidence="17">The sequence shown here is derived from an EMBL/GenBank/DDBJ whole genome shotgun (WGS) entry which is preliminary data.</text>
</comment>
<dbReference type="SUPFAM" id="SSF52440">
    <property type="entry name" value="PreATP-grasp domain"/>
    <property type="match status" value="2"/>
</dbReference>
<feature type="binding site" evidence="14">
    <location>
        <position position="852"/>
    </location>
    <ligand>
        <name>Mn(2+)</name>
        <dbReference type="ChEBI" id="CHEBI:29035"/>
        <label>3</label>
    </ligand>
</feature>
<feature type="binding site" evidence="14">
    <location>
        <position position="299"/>
    </location>
    <ligand>
        <name>Mg(2+)</name>
        <dbReference type="ChEBI" id="CHEBI:18420"/>
        <label>2</label>
    </ligand>
</feature>
<dbReference type="PROSITE" id="PS00866">
    <property type="entry name" value="CPSASE_1"/>
    <property type="match status" value="2"/>
</dbReference>
<dbReference type="SUPFAM" id="SSF52335">
    <property type="entry name" value="Methylglyoxal synthase-like"/>
    <property type="match status" value="1"/>
</dbReference>
<dbReference type="Gene3D" id="3.30.1490.20">
    <property type="entry name" value="ATP-grasp fold, A domain"/>
    <property type="match status" value="1"/>
</dbReference>
<feature type="binding site" evidence="14">
    <location>
        <position position="299"/>
    </location>
    <ligand>
        <name>Mn(2+)</name>
        <dbReference type="ChEBI" id="CHEBI:29035"/>
        <label>2</label>
    </ligand>
</feature>
<evidence type="ECO:0000256" key="8">
    <source>
        <dbReference type="ARBA" id="ARBA00022741"/>
    </source>
</evidence>
<dbReference type="PROSITE" id="PS00867">
    <property type="entry name" value="CPSASE_2"/>
    <property type="match status" value="2"/>
</dbReference>
<dbReference type="SUPFAM" id="SSF48108">
    <property type="entry name" value="Carbamoyl phosphate synthetase, large subunit connection domain"/>
    <property type="match status" value="1"/>
</dbReference>
<feature type="binding site" evidence="14">
    <location>
        <position position="765"/>
    </location>
    <ligand>
        <name>ATP</name>
        <dbReference type="ChEBI" id="CHEBI:30616"/>
        <label>2</label>
    </ligand>
</feature>
<evidence type="ECO:0000313" key="17">
    <source>
        <dbReference type="EMBL" id="MEK0306415.1"/>
    </source>
</evidence>
<evidence type="ECO:0000256" key="3">
    <source>
        <dbReference type="ARBA" id="ARBA00022571"/>
    </source>
</evidence>
<dbReference type="Gene3D" id="1.10.1030.10">
    <property type="entry name" value="Carbamoyl-phosphate synthetase, large subunit oligomerisation domain"/>
    <property type="match status" value="1"/>
</dbReference>
<evidence type="ECO:0000256" key="2">
    <source>
        <dbReference type="ARBA" id="ARBA00009799"/>
    </source>
</evidence>
<evidence type="ECO:0000313" key="18">
    <source>
        <dbReference type="Proteomes" id="UP001373159"/>
    </source>
</evidence>
<dbReference type="InterPro" id="IPR036914">
    <property type="entry name" value="MGS-like_dom_sf"/>
</dbReference>
<proteinExistence type="inferred from homology"/>
<keyword evidence="9 14" id="KW-0067">ATP-binding</keyword>
<feature type="binding site" evidence="14">
    <location>
        <position position="208"/>
    </location>
    <ligand>
        <name>ATP</name>
        <dbReference type="ChEBI" id="CHEBI:30616"/>
        <label>1</label>
    </ligand>
</feature>
<dbReference type="InterPro" id="IPR013815">
    <property type="entry name" value="ATP_grasp_subdomain_1"/>
</dbReference>
<evidence type="ECO:0000256" key="10">
    <source>
        <dbReference type="ARBA" id="ARBA00022842"/>
    </source>
</evidence>
<feature type="binding site" evidence="14">
    <location>
        <position position="767"/>
    </location>
    <ligand>
        <name>ATP</name>
        <dbReference type="ChEBI" id="CHEBI:30616"/>
        <label>2</label>
    </ligand>
</feature>
<dbReference type="PRINTS" id="PR00098">
    <property type="entry name" value="CPSASE"/>
</dbReference>
<keyword evidence="18" id="KW-1185">Reference proteome</keyword>
<feature type="binding site" evidence="14">
    <location>
        <position position="797"/>
    </location>
    <ligand>
        <name>ATP</name>
        <dbReference type="ChEBI" id="CHEBI:30616"/>
        <label>2</label>
    </ligand>
</feature>
<feature type="domain" description="MGS-like" evidence="16">
    <location>
        <begin position="964"/>
        <end position="1126"/>
    </location>
</feature>
<evidence type="ECO:0000259" key="16">
    <source>
        <dbReference type="PROSITE" id="PS51855"/>
    </source>
</evidence>
<dbReference type="CDD" id="cd01424">
    <property type="entry name" value="MGS_CPS_II"/>
    <property type="match status" value="1"/>
</dbReference>
<feature type="binding site" evidence="14">
    <location>
        <position position="840"/>
    </location>
    <ligand>
        <name>Mg(2+)</name>
        <dbReference type="ChEBI" id="CHEBI:18420"/>
        <label>3</label>
    </ligand>
</feature>
<dbReference type="NCBIfam" id="TIGR01369">
    <property type="entry name" value="CPSaseII_lrg"/>
    <property type="match status" value="1"/>
</dbReference>
<feature type="binding site" evidence="14">
    <location>
        <position position="285"/>
    </location>
    <ligand>
        <name>ATP</name>
        <dbReference type="ChEBI" id="CHEBI:30616"/>
        <label>1</label>
    </ligand>
</feature>
<evidence type="ECO:0000256" key="4">
    <source>
        <dbReference type="ARBA" id="ARBA00022598"/>
    </source>
</evidence>
<dbReference type="SUPFAM" id="SSF56059">
    <property type="entry name" value="Glutathione synthetase ATP-binding domain-like"/>
    <property type="match status" value="2"/>
</dbReference>
<dbReference type="EC" id="6.3.5.5" evidence="14"/>
<evidence type="ECO:0000256" key="13">
    <source>
        <dbReference type="ARBA" id="ARBA00047359"/>
    </source>
</evidence>
<comment type="pathway">
    <text evidence="1 14">Amino-acid biosynthesis; L-arginine biosynthesis; carbamoyl phosphate from bicarbonate: step 1/1.</text>
</comment>
<dbReference type="NCBIfam" id="NF009455">
    <property type="entry name" value="PRK12815.1"/>
    <property type="match status" value="1"/>
</dbReference>
<comment type="cofactor">
    <cofactor evidence="14">
        <name>Mg(2+)</name>
        <dbReference type="ChEBI" id="CHEBI:18420"/>
    </cofactor>
    <cofactor evidence="14">
        <name>Mn(2+)</name>
        <dbReference type="ChEBI" id="CHEBI:29035"/>
    </cofactor>
    <text evidence="14">Binds 4 Mg(2+) or Mn(2+) ions per subunit.</text>
</comment>
<feature type="binding site" evidence="14">
    <location>
        <position position="852"/>
    </location>
    <ligand>
        <name>Mn(2+)</name>
        <dbReference type="ChEBI" id="CHEBI:29035"/>
        <label>4</label>
    </ligand>
</feature>
<evidence type="ECO:0000256" key="7">
    <source>
        <dbReference type="ARBA" id="ARBA00022737"/>
    </source>
</evidence>
<dbReference type="GO" id="GO:0004088">
    <property type="term" value="F:carbamoyl-phosphate synthase (glutamine-hydrolyzing) activity"/>
    <property type="evidence" value="ECO:0007669"/>
    <property type="project" value="UniProtKB-EC"/>
</dbReference>
<name>A0ABU8ZME2_9BIFI</name>
<dbReference type="NCBIfam" id="NF003671">
    <property type="entry name" value="PRK05294.1"/>
    <property type="match status" value="1"/>
</dbReference>
<comment type="subunit">
    <text evidence="14">Composed of two chains; the small (or glutamine) chain promotes the hydrolysis of glutamine to ammonia, which is used by the large (or ammonia) chain to synthesize carbamoyl phosphate. Tetramer of heterodimers (alpha,beta)4.</text>
</comment>